<keyword evidence="5" id="KW-1185">Reference proteome</keyword>
<sequence>MRAAALALLLLSAAPVLAQAPPAATPAARAVELDRLFAALAAAPDEVAGAAVEARIRAAWAQAASPAVVLLMQSGRRNLQADADSDAVEDFDAALTLQPDFADAWLLRAAALSATGDNAAAARDVQQALVLEPRRFDALDLLSRIQEQTGDHAGALRSLRAALAIHPRLAGGEDRARLLLQKVEGQAT</sequence>
<dbReference type="Gene3D" id="1.25.40.10">
    <property type="entry name" value="Tetratricopeptide repeat domain"/>
    <property type="match status" value="1"/>
</dbReference>
<dbReference type="Proteomes" id="UP001518989">
    <property type="component" value="Unassembled WGS sequence"/>
</dbReference>
<dbReference type="RefSeq" id="WP_207419616.1">
    <property type="nucleotide sequence ID" value="NZ_CP061177.1"/>
</dbReference>
<dbReference type="PANTHER" id="PTHR44858:SF1">
    <property type="entry name" value="UDP-N-ACETYLGLUCOSAMINE--PEPTIDE N-ACETYLGLUCOSAMINYLTRANSFERASE SPINDLY-RELATED"/>
    <property type="match status" value="1"/>
</dbReference>
<dbReference type="SUPFAM" id="SSF48452">
    <property type="entry name" value="TPR-like"/>
    <property type="match status" value="1"/>
</dbReference>
<evidence type="ECO:0000256" key="2">
    <source>
        <dbReference type="ARBA" id="ARBA00022803"/>
    </source>
</evidence>
<dbReference type="InterPro" id="IPR019734">
    <property type="entry name" value="TPR_rpt"/>
</dbReference>
<organism evidence="4 5">
    <name type="scientific">Roseomonas haemaphysalidis</name>
    <dbReference type="NCBI Taxonomy" id="2768162"/>
    <lineage>
        <taxon>Bacteria</taxon>
        <taxon>Pseudomonadati</taxon>
        <taxon>Pseudomonadota</taxon>
        <taxon>Alphaproteobacteria</taxon>
        <taxon>Acetobacterales</taxon>
        <taxon>Roseomonadaceae</taxon>
        <taxon>Roseomonas</taxon>
    </lineage>
</organism>
<evidence type="ECO:0000256" key="3">
    <source>
        <dbReference type="SAM" id="SignalP"/>
    </source>
</evidence>
<dbReference type="EMBL" id="JACTNG010000015">
    <property type="protein sequence ID" value="MBO1081440.1"/>
    <property type="molecule type" value="Genomic_DNA"/>
</dbReference>
<dbReference type="InterPro" id="IPR050498">
    <property type="entry name" value="Ycf3"/>
</dbReference>
<gene>
    <name evidence="4" type="ORF">IAI61_20600</name>
</gene>
<evidence type="ECO:0000313" key="4">
    <source>
        <dbReference type="EMBL" id="MBO1081440.1"/>
    </source>
</evidence>
<accession>A0ABS3KWT8</accession>
<reference evidence="4 5" key="1">
    <citation type="submission" date="2020-09" db="EMBL/GenBank/DDBJ databases">
        <title>Roseomonas.</title>
        <authorList>
            <person name="Zhu W."/>
        </authorList>
    </citation>
    <scope>NUCLEOTIDE SEQUENCE [LARGE SCALE GENOMIC DNA]</scope>
    <source>
        <strain evidence="4 5">573</strain>
    </source>
</reference>
<keyword evidence="2" id="KW-0802">TPR repeat</keyword>
<dbReference type="PANTHER" id="PTHR44858">
    <property type="entry name" value="TETRATRICOPEPTIDE REPEAT PROTEIN 6"/>
    <property type="match status" value="1"/>
</dbReference>
<feature type="chain" id="PRO_5046621200" description="Tetratricopeptide repeat protein" evidence="3">
    <location>
        <begin position="19"/>
        <end position="188"/>
    </location>
</feature>
<evidence type="ECO:0000256" key="1">
    <source>
        <dbReference type="ARBA" id="ARBA00022737"/>
    </source>
</evidence>
<keyword evidence="3" id="KW-0732">Signal</keyword>
<name>A0ABS3KWT8_9PROT</name>
<protein>
    <recommendedName>
        <fullName evidence="6">Tetratricopeptide repeat protein</fullName>
    </recommendedName>
</protein>
<evidence type="ECO:0000313" key="5">
    <source>
        <dbReference type="Proteomes" id="UP001518989"/>
    </source>
</evidence>
<proteinExistence type="predicted"/>
<keyword evidence="1" id="KW-0677">Repeat</keyword>
<dbReference type="SMART" id="SM00028">
    <property type="entry name" value="TPR"/>
    <property type="match status" value="3"/>
</dbReference>
<evidence type="ECO:0008006" key="6">
    <source>
        <dbReference type="Google" id="ProtNLM"/>
    </source>
</evidence>
<feature type="signal peptide" evidence="3">
    <location>
        <begin position="1"/>
        <end position="18"/>
    </location>
</feature>
<dbReference type="InterPro" id="IPR011990">
    <property type="entry name" value="TPR-like_helical_dom_sf"/>
</dbReference>
<comment type="caution">
    <text evidence="4">The sequence shown here is derived from an EMBL/GenBank/DDBJ whole genome shotgun (WGS) entry which is preliminary data.</text>
</comment>